<dbReference type="EMBL" id="HBIU01033121">
    <property type="protein sequence ID" value="CAE0636498.1"/>
    <property type="molecule type" value="Transcribed_RNA"/>
</dbReference>
<feature type="region of interest" description="Disordered" evidence="1">
    <location>
        <begin position="50"/>
        <end position="73"/>
    </location>
</feature>
<dbReference type="AlphaFoldDB" id="A0A7S3XZ88"/>
<accession>A0A7S3XZ88</accession>
<feature type="compositionally biased region" description="Gly residues" evidence="1">
    <location>
        <begin position="63"/>
        <end position="73"/>
    </location>
</feature>
<gene>
    <name evidence="2" type="ORF">HAKA00212_LOCUS15260</name>
</gene>
<protein>
    <submittedName>
        <fullName evidence="2">Uncharacterized protein</fullName>
    </submittedName>
</protein>
<proteinExistence type="predicted"/>
<evidence type="ECO:0000256" key="1">
    <source>
        <dbReference type="SAM" id="MobiDB-lite"/>
    </source>
</evidence>
<reference evidence="2" key="1">
    <citation type="submission" date="2021-01" db="EMBL/GenBank/DDBJ databases">
        <authorList>
            <person name="Corre E."/>
            <person name="Pelletier E."/>
            <person name="Niang G."/>
            <person name="Scheremetjew M."/>
            <person name="Finn R."/>
            <person name="Kale V."/>
            <person name="Holt S."/>
            <person name="Cochrane G."/>
            <person name="Meng A."/>
            <person name="Brown T."/>
            <person name="Cohen L."/>
        </authorList>
    </citation>
    <scope>NUCLEOTIDE SEQUENCE</scope>
    <source>
        <strain evidence="2">CCMP3107</strain>
    </source>
</reference>
<organism evidence="2">
    <name type="scientific">Heterosigma akashiwo</name>
    <name type="common">Chromophytic alga</name>
    <name type="synonym">Heterosigma carterae</name>
    <dbReference type="NCBI Taxonomy" id="2829"/>
    <lineage>
        <taxon>Eukaryota</taxon>
        <taxon>Sar</taxon>
        <taxon>Stramenopiles</taxon>
        <taxon>Ochrophyta</taxon>
        <taxon>Raphidophyceae</taxon>
        <taxon>Chattonellales</taxon>
        <taxon>Chattonellaceae</taxon>
        <taxon>Heterosigma</taxon>
    </lineage>
</organism>
<sequence length="134" mass="14108">MFNTVSSPSSSGIFFQNSVLEFPKVELGTSIVLMAHLCNAGKGTVRLALEGPCSPPSSPSQPGDGGVVRGATGGGPFVLERRRRALALRGRSYVNLPIRFSPVESKPYFETTLKALVPGGSSIVCSVKLVSKWG</sequence>
<name>A0A7S3XZ88_HETAK</name>
<evidence type="ECO:0000313" key="2">
    <source>
        <dbReference type="EMBL" id="CAE0636498.1"/>
    </source>
</evidence>